<dbReference type="SUPFAM" id="SSF51735">
    <property type="entry name" value="NAD(P)-binding Rossmann-fold domains"/>
    <property type="match status" value="1"/>
</dbReference>
<feature type="domain" description="Enoyl reductase (ER)" evidence="2">
    <location>
        <begin position="19"/>
        <end position="345"/>
    </location>
</feature>
<dbReference type="InterPro" id="IPR011032">
    <property type="entry name" value="GroES-like_sf"/>
</dbReference>
<dbReference type="Gene3D" id="3.90.180.10">
    <property type="entry name" value="Medium-chain alcohol dehydrogenases, catalytic domain"/>
    <property type="match status" value="1"/>
</dbReference>
<gene>
    <name evidence="3" type="ORF">WS70_27210</name>
</gene>
<dbReference type="PANTHER" id="PTHR43205">
    <property type="entry name" value="PROSTAGLANDIN REDUCTASE"/>
    <property type="match status" value="1"/>
</dbReference>
<accession>A0A1B4FNX8</accession>
<dbReference type="RefSeq" id="WP_059472620.1">
    <property type="nucleotide sequence ID" value="NZ_CP013387.1"/>
</dbReference>
<evidence type="ECO:0000259" key="2">
    <source>
        <dbReference type="SMART" id="SM00829"/>
    </source>
</evidence>
<evidence type="ECO:0000313" key="3">
    <source>
        <dbReference type="EMBL" id="AOJ05382.1"/>
    </source>
</evidence>
<dbReference type="InterPro" id="IPR036291">
    <property type="entry name" value="NAD(P)-bd_dom_sf"/>
</dbReference>
<keyword evidence="1" id="KW-0560">Oxidoreductase</keyword>
<dbReference type="SMART" id="SM00829">
    <property type="entry name" value="PKS_ER"/>
    <property type="match status" value="1"/>
</dbReference>
<dbReference type="Gene3D" id="3.40.50.720">
    <property type="entry name" value="NAD(P)-binding Rossmann-like Domain"/>
    <property type="match status" value="1"/>
</dbReference>
<dbReference type="Pfam" id="PF16884">
    <property type="entry name" value="ADH_N_2"/>
    <property type="match status" value="1"/>
</dbReference>
<dbReference type="InterPro" id="IPR045010">
    <property type="entry name" value="MDR_fam"/>
</dbReference>
<protein>
    <submittedName>
        <fullName evidence="3">NADP-dependent oxidoreductase</fullName>
    </submittedName>
</protein>
<dbReference type="InterPro" id="IPR041694">
    <property type="entry name" value="ADH_N_2"/>
</dbReference>
<dbReference type="KEGG" id="buu:WS70_27210"/>
<evidence type="ECO:0000313" key="4">
    <source>
        <dbReference type="Proteomes" id="UP000062519"/>
    </source>
</evidence>
<proteinExistence type="predicted"/>
<dbReference type="EMBL" id="CP013387">
    <property type="protein sequence ID" value="AOJ05382.1"/>
    <property type="molecule type" value="Genomic_DNA"/>
</dbReference>
<evidence type="ECO:0000256" key="1">
    <source>
        <dbReference type="ARBA" id="ARBA00023002"/>
    </source>
</evidence>
<keyword evidence="4" id="KW-1185">Reference proteome</keyword>
<reference evidence="3 4" key="1">
    <citation type="submission" date="2015-12" db="EMBL/GenBank/DDBJ databases">
        <title>Diversity of Burkholderia near neighbor genomes.</title>
        <authorList>
            <person name="Sahl J."/>
            <person name="Wagner D."/>
            <person name="Keim P."/>
        </authorList>
    </citation>
    <scope>NUCLEOTIDE SEQUENCE [LARGE SCALE GENOMIC DNA]</scope>
    <source>
        <strain evidence="3 4">BDU6</strain>
    </source>
</reference>
<dbReference type="Pfam" id="PF00107">
    <property type="entry name" value="ADH_zinc_N"/>
    <property type="match status" value="1"/>
</dbReference>
<dbReference type="GO" id="GO:0016628">
    <property type="term" value="F:oxidoreductase activity, acting on the CH-CH group of donors, NAD or NADP as acceptor"/>
    <property type="evidence" value="ECO:0007669"/>
    <property type="project" value="InterPro"/>
</dbReference>
<dbReference type="Proteomes" id="UP000062519">
    <property type="component" value="Chromosome 2"/>
</dbReference>
<dbReference type="CDD" id="cd05288">
    <property type="entry name" value="PGDH"/>
    <property type="match status" value="1"/>
</dbReference>
<sequence length="347" mass="36700">MTAFIPMSREVRLKTRLKGLPAPEHFEMATVPVPEAGAGEVLVRNRYFLISASLRAMVSEGAEDVPGVPFPALRAGDALRGEAIGEVVKAPAGGTLSPGDMVTHFSGWRDYAAVPVQACSRVGKPLPEPIGYLGYLGHGWTAYAALTRGVQIRPGDRVFVSSAGGAIGSMAGQIARRLGAGRVIGSTSSREKANRLVAELGYDAAVIRGGEQPFVNQLADAAQGGLDVFIDSVGGEQLQAAVTVAREGARFVIVGTLSGQLAARGTGRVAPVELDAVQILLKRITMRGYSADDNPEAKREWFELFPEWLRSGDISFPHTVIDGLEQAPVALCDTVHGRHLGTVLVKL</sequence>
<organism evidence="3 4">
    <name type="scientific">Burkholderia mayonis</name>
    <dbReference type="NCBI Taxonomy" id="1385591"/>
    <lineage>
        <taxon>Bacteria</taxon>
        <taxon>Pseudomonadati</taxon>
        <taxon>Pseudomonadota</taxon>
        <taxon>Betaproteobacteria</taxon>
        <taxon>Burkholderiales</taxon>
        <taxon>Burkholderiaceae</taxon>
        <taxon>Burkholderia</taxon>
        <taxon>pseudomallei group</taxon>
    </lineage>
</organism>
<dbReference type="InterPro" id="IPR020843">
    <property type="entry name" value="ER"/>
</dbReference>
<dbReference type="InterPro" id="IPR013149">
    <property type="entry name" value="ADH-like_C"/>
</dbReference>
<dbReference type="SUPFAM" id="SSF50129">
    <property type="entry name" value="GroES-like"/>
    <property type="match status" value="1"/>
</dbReference>
<dbReference type="AlphaFoldDB" id="A0A1B4FNX8"/>
<dbReference type="PANTHER" id="PTHR43205:SF7">
    <property type="entry name" value="PROSTAGLANDIN REDUCTASE 1"/>
    <property type="match status" value="1"/>
</dbReference>
<name>A0A1B4FNX8_9BURK</name>